<comment type="caution">
    <text evidence="1">The sequence shown here is derived from an EMBL/GenBank/DDBJ whole genome shotgun (WGS) entry which is preliminary data.</text>
</comment>
<keyword evidence="2" id="KW-1185">Reference proteome</keyword>
<protein>
    <submittedName>
        <fullName evidence="1">Uncharacterized protein</fullName>
    </submittedName>
</protein>
<evidence type="ECO:0000313" key="2">
    <source>
        <dbReference type="Proteomes" id="UP000654573"/>
    </source>
</evidence>
<gene>
    <name evidence="1" type="ORF">H8S76_19235</name>
</gene>
<dbReference type="Proteomes" id="UP000654573">
    <property type="component" value="Unassembled WGS sequence"/>
</dbReference>
<evidence type="ECO:0000313" key="1">
    <source>
        <dbReference type="EMBL" id="MBC5674389.1"/>
    </source>
</evidence>
<accession>A0ABR7FGR1</accession>
<dbReference type="EMBL" id="JACOOU010000010">
    <property type="protein sequence ID" value="MBC5674389.1"/>
    <property type="molecule type" value="Genomic_DNA"/>
</dbReference>
<sequence>MNGNPLRERVHGSKISFPVQDDSAPLPVTVRRILCGVPETDTRAGIHPFGSFPFLSGGRPALFRGNTLETCTSIILPFLTLRQKPFLYLFYHNIILSEIQVFFDIFLLHSPGLVQFTPNGDPLRLTPTRQAHRVAAAFPCFTDNLKEYLGFCM</sequence>
<name>A0ABR7FGR1_9FIRM</name>
<proteinExistence type="predicted"/>
<reference evidence="1 2" key="1">
    <citation type="submission" date="2020-08" db="EMBL/GenBank/DDBJ databases">
        <title>Genome public.</title>
        <authorList>
            <person name="Liu C."/>
            <person name="Sun Q."/>
        </authorList>
    </citation>
    <scope>NUCLEOTIDE SEQUENCE [LARGE SCALE GENOMIC DNA]</scope>
    <source>
        <strain evidence="1 2">NSJ-34</strain>
    </source>
</reference>
<organism evidence="1 2">
    <name type="scientific">Blautia celeris</name>
    <dbReference type="NCBI Taxonomy" id="2763026"/>
    <lineage>
        <taxon>Bacteria</taxon>
        <taxon>Bacillati</taxon>
        <taxon>Bacillota</taxon>
        <taxon>Clostridia</taxon>
        <taxon>Lachnospirales</taxon>
        <taxon>Lachnospiraceae</taxon>
        <taxon>Blautia</taxon>
    </lineage>
</organism>